<evidence type="ECO:0000313" key="1">
    <source>
        <dbReference type="EMBL" id="KAK2845120.1"/>
    </source>
</evidence>
<evidence type="ECO:0000313" key="2">
    <source>
        <dbReference type="Proteomes" id="UP001187415"/>
    </source>
</evidence>
<gene>
    <name evidence="1" type="ORF">Q5P01_011779</name>
</gene>
<sequence>MLWDNETRTPKAKTRGLVSVGEQGPHCALFSTFLRPYISPAAGRTPLCHVQEGAPDLGGLAARSDSRGPSNEAIKGKLYTPRVVLLYQLDKDTQRSLRWINSGPYGNLGHMLNFQIDATGMSCGAPLFDATGTTL</sequence>
<name>A0AA88MXK9_CHASR</name>
<comment type="caution">
    <text evidence="1">The sequence shown here is derived from an EMBL/GenBank/DDBJ whole genome shotgun (WGS) entry which is preliminary data.</text>
</comment>
<accession>A0AA88MXK9</accession>
<dbReference type="AlphaFoldDB" id="A0AA88MXK9"/>
<proteinExistence type="predicted"/>
<keyword evidence="2" id="KW-1185">Reference proteome</keyword>
<organism evidence="1 2">
    <name type="scientific">Channa striata</name>
    <name type="common">Snakehead murrel</name>
    <name type="synonym">Ophicephalus striatus</name>
    <dbReference type="NCBI Taxonomy" id="64152"/>
    <lineage>
        <taxon>Eukaryota</taxon>
        <taxon>Metazoa</taxon>
        <taxon>Chordata</taxon>
        <taxon>Craniata</taxon>
        <taxon>Vertebrata</taxon>
        <taxon>Euteleostomi</taxon>
        <taxon>Actinopterygii</taxon>
        <taxon>Neopterygii</taxon>
        <taxon>Teleostei</taxon>
        <taxon>Neoteleostei</taxon>
        <taxon>Acanthomorphata</taxon>
        <taxon>Anabantaria</taxon>
        <taxon>Anabantiformes</taxon>
        <taxon>Channoidei</taxon>
        <taxon>Channidae</taxon>
        <taxon>Channa</taxon>
    </lineage>
</organism>
<dbReference type="Proteomes" id="UP001187415">
    <property type="component" value="Unassembled WGS sequence"/>
</dbReference>
<protein>
    <submittedName>
        <fullName evidence="1">Uncharacterized protein</fullName>
    </submittedName>
</protein>
<dbReference type="EMBL" id="JAUPFM010000008">
    <property type="protein sequence ID" value="KAK2845120.1"/>
    <property type="molecule type" value="Genomic_DNA"/>
</dbReference>
<reference evidence="1" key="1">
    <citation type="submission" date="2023-07" db="EMBL/GenBank/DDBJ databases">
        <title>Chromosome-level Genome Assembly of Striped Snakehead (Channa striata).</title>
        <authorList>
            <person name="Liu H."/>
        </authorList>
    </citation>
    <scope>NUCLEOTIDE SEQUENCE</scope>
    <source>
        <strain evidence="1">Gz</strain>
        <tissue evidence="1">Muscle</tissue>
    </source>
</reference>